<keyword evidence="6" id="KW-0789">Thiol protease inhibitor</keyword>
<feature type="domain" description="Cathepsin propeptide inhibitor" evidence="10">
    <location>
        <begin position="34"/>
        <end position="94"/>
    </location>
</feature>
<evidence type="ECO:0000313" key="12">
    <source>
        <dbReference type="Proteomes" id="UP000265140"/>
    </source>
</evidence>
<evidence type="ECO:0000256" key="3">
    <source>
        <dbReference type="ARBA" id="ARBA00022490"/>
    </source>
</evidence>
<evidence type="ECO:0000256" key="6">
    <source>
        <dbReference type="ARBA" id="ARBA00022704"/>
    </source>
</evidence>
<dbReference type="Gene3D" id="1.10.287.2250">
    <property type="match status" value="4"/>
</dbReference>
<dbReference type="STRING" id="8010.ENSELUP00000023565"/>
<feature type="domain" description="Cathepsin propeptide inhibitor" evidence="10">
    <location>
        <begin position="105"/>
        <end position="165"/>
    </location>
</feature>
<proteinExistence type="predicted"/>
<evidence type="ECO:0000256" key="2">
    <source>
        <dbReference type="ARBA" id="ARBA00004496"/>
    </source>
</evidence>
<reference evidence="11" key="4">
    <citation type="submission" date="2025-09" db="UniProtKB">
        <authorList>
            <consortium name="Ensembl"/>
        </authorList>
    </citation>
    <scope>IDENTIFICATION</scope>
</reference>
<keyword evidence="5" id="KW-0646">Protease inhibitor</keyword>
<protein>
    <recommendedName>
        <fullName evidence="8">Cystein proteinase inhibitor protein salarin</fullName>
    </recommendedName>
</protein>
<organism evidence="11 12">
    <name type="scientific">Esox lucius</name>
    <name type="common">Northern pike</name>
    <dbReference type="NCBI Taxonomy" id="8010"/>
    <lineage>
        <taxon>Eukaryota</taxon>
        <taxon>Metazoa</taxon>
        <taxon>Chordata</taxon>
        <taxon>Craniata</taxon>
        <taxon>Vertebrata</taxon>
        <taxon>Euteleostomi</taxon>
        <taxon>Actinopterygii</taxon>
        <taxon>Neopterygii</taxon>
        <taxon>Teleostei</taxon>
        <taxon>Protacanthopterygii</taxon>
        <taxon>Esociformes</taxon>
        <taxon>Esocidae</taxon>
        <taxon>Esox</taxon>
    </lineage>
</organism>
<comment type="function">
    <text evidence="7">Inhibits papain and ficin (cysteine proteinases) but not trypsin (a serine proteinase).</text>
</comment>
<dbReference type="Pfam" id="PF08246">
    <property type="entry name" value="Inhibitor_I29"/>
    <property type="match status" value="4"/>
</dbReference>
<feature type="domain" description="Cathepsin propeptide inhibitor" evidence="10">
    <location>
        <begin position="185"/>
        <end position="245"/>
    </location>
</feature>
<dbReference type="RefSeq" id="XP_010884910.2">
    <property type="nucleotide sequence ID" value="XM_010886608.3"/>
</dbReference>
<evidence type="ECO:0000256" key="1">
    <source>
        <dbReference type="ARBA" id="ARBA00004116"/>
    </source>
</evidence>
<dbReference type="Ensembl" id="ENSELUT00000034776.3">
    <property type="protein sequence ID" value="ENSELUP00000023565.3"/>
    <property type="gene ID" value="ENSELUG00000022411.3"/>
</dbReference>
<feature type="signal peptide" evidence="9">
    <location>
        <begin position="1"/>
        <end position="19"/>
    </location>
</feature>
<dbReference type="GO" id="GO:0005773">
    <property type="term" value="C:vacuole"/>
    <property type="evidence" value="ECO:0007669"/>
    <property type="project" value="UniProtKB-SubCell"/>
</dbReference>
<evidence type="ECO:0000256" key="9">
    <source>
        <dbReference type="SAM" id="SignalP"/>
    </source>
</evidence>
<keyword evidence="12" id="KW-1185">Reference proteome</keyword>
<dbReference type="GeneTree" id="ENSGT00940000178412"/>
<dbReference type="KEGG" id="els:105019996"/>
<keyword evidence="4" id="KW-0926">Vacuole</keyword>
<evidence type="ECO:0000313" key="11">
    <source>
        <dbReference type="Ensembl" id="ENSELUP00000023565.3"/>
    </source>
</evidence>
<reference evidence="12" key="1">
    <citation type="journal article" date="2014" name="PLoS ONE">
        <title>The genome and linkage map of the northern pike (Esox lucius): conserved synteny revealed between the salmonid sister group and the Neoteleostei.</title>
        <authorList>
            <person name="Rondeau E.B."/>
            <person name="Minkley D.R."/>
            <person name="Leong J.S."/>
            <person name="Messmer A.M."/>
            <person name="Jantzen J.R."/>
            <person name="von Schalburg K.R."/>
            <person name="Lemon C."/>
            <person name="Bird N.H."/>
            <person name="Koop B.F."/>
        </authorList>
    </citation>
    <scope>NUCLEOTIDE SEQUENCE</scope>
</reference>
<dbReference type="InterPro" id="IPR038765">
    <property type="entry name" value="Papain-like_cys_pep_sf"/>
</dbReference>
<keyword evidence="9" id="KW-0732">Signal</keyword>
<feature type="domain" description="Cathepsin propeptide inhibitor" evidence="10">
    <location>
        <begin position="265"/>
        <end position="325"/>
    </location>
</feature>
<sequence length="334" mass="38962">MTSLVLLLLVAVAINSVTCDPLPEDGDANIHQEFEKWKLQHEKTYPSTEEETKRKELWLATRKRVMEHNLKAAEGLENYTTTMGNYADLSIEDVSPTEEELDKEFAMWKTKHGKTYNSTEEEAKRRNIWFATRTRVMEHNRKAANGLATWIMGLNHFSDLTSEERPRRGFYPRPRPTKEDLDEEFERWKLRHGKTYNSTEEEAKRKDIWLATRRRVMEHNKKAANGSVSWTMGLNQFSDMTHEEIPKGGLLPLPQPTEEDVDKEFETWKEKHGKTYDSSEEEAKRKNIWLATRRRVMEHNQKAANGSVSWTMGLNSFSDLTHEEIPKGVLLPTL</sequence>
<name>A0A3P8Z4C2_ESOLU</name>
<evidence type="ECO:0000259" key="10">
    <source>
        <dbReference type="SMART" id="SM00848"/>
    </source>
</evidence>
<dbReference type="Proteomes" id="UP000265140">
    <property type="component" value="Chromosome 22"/>
</dbReference>
<evidence type="ECO:0000256" key="7">
    <source>
        <dbReference type="ARBA" id="ARBA00053917"/>
    </source>
</evidence>
<reference evidence="11" key="3">
    <citation type="submission" date="2025-08" db="UniProtKB">
        <authorList>
            <consortium name="Ensembl"/>
        </authorList>
    </citation>
    <scope>IDENTIFICATION</scope>
</reference>
<evidence type="ECO:0000256" key="4">
    <source>
        <dbReference type="ARBA" id="ARBA00022554"/>
    </source>
</evidence>
<keyword evidence="3" id="KW-0963">Cytoplasm</keyword>
<evidence type="ECO:0000256" key="5">
    <source>
        <dbReference type="ARBA" id="ARBA00022690"/>
    </source>
</evidence>
<dbReference type="FunFam" id="1.10.287.2250:FF:000003">
    <property type="entry name" value="Cathepsin L"/>
    <property type="match status" value="3"/>
</dbReference>
<dbReference type="AlphaFoldDB" id="A0A3P8Z4C2"/>
<dbReference type="GO" id="GO:0004869">
    <property type="term" value="F:cysteine-type endopeptidase inhibitor activity"/>
    <property type="evidence" value="ECO:0007669"/>
    <property type="project" value="UniProtKB-KW"/>
</dbReference>
<dbReference type="InterPro" id="IPR013201">
    <property type="entry name" value="Prot_inhib_I29"/>
</dbReference>
<dbReference type="Bgee" id="ENSELUG00000022411">
    <property type="expression patterns" value="Expressed in liver and 14 other cell types or tissues"/>
</dbReference>
<comment type="subcellular location">
    <subcellularLocation>
        <location evidence="2">Cytoplasm</location>
    </subcellularLocation>
    <subcellularLocation>
        <location evidence="1">Vacuole</location>
    </subcellularLocation>
</comment>
<accession>A0A3P8Z4C2</accession>
<reference evidence="11" key="2">
    <citation type="submission" date="2020-02" db="EMBL/GenBank/DDBJ databases">
        <title>Esox lucius (northern pike) genome, fEsoLuc1, primary haplotype.</title>
        <authorList>
            <person name="Myers G."/>
            <person name="Karagic N."/>
            <person name="Meyer A."/>
            <person name="Pippel M."/>
            <person name="Reichard M."/>
            <person name="Winkler S."/>
            <person name="Tracey A."/>
            <person name="Sims Y."/>
            <person name="Howe K."/>
            <person name="Rhie A."/>
            <person name="Formenti G."/>
            <person name="Durbin R."/>
            <person name="Fedrigo O."/>
            <person name="Jarvis E.D."/>
        </authorList>
    </citation>
    <scope>NUCLEOTIDE SEQUENCE [LARGE SCALE GENOMIC DNA]</scope>
</reference>
<dbReference type="SMART" id="SM00848">
    <property type="entry name" value="Inhibitor_I29"/>
    <property type="match status" value="4"/>
</dbReference>
<dbReference type="GeneID" id="105019996"/>
<evidence type="ECO:0000256" key="8">
    <source>
        <dbReference type="ARBA" id="ARBA00074892"/>
    </source>
</evidence>
<feature type="chain" id="PRO_5044325433" description="Cystein proteinase inhibitor protein salarin" evidence="9">
    <location>
        <begin position="20"/>
        <end position="334"/>
    </location>
</feature>
<dbReference type="SUPFAM" id="SSF54001">
    <property type="entry name" value="Cysteine proteinases"/>
    <property type="match status" value="4"/>
</dbReference>